<reference evidence="11 12" key="1">
    <citation type="submission" date="2024-05" db="EMBL/GenBank/DDBJ databases">
        <authorList>
            <person name="Wallberg A."/>
        </authorList>
    </citation>
    <scope>NUCLEOTIDE SEQUENCE [LARGE SCALE GENOMIC DNA]</scope>
</reference>
<evidence type="ECO:0000256" key="6">
    <source>
        <dbReference type="ARBA" id="ARBA00037432"/>
    </source>
</evidence>
<evidence type="ECO:0000256" key="5">
    <source>
        <dbReference type="ARBA" id="ARBA00023043"/>
    </source>
</evidence>
<dbReference type="AlphaFoldDB" id="A0AAV2RB10"/>
<feature type="non-terminal residue" evidence="11">
    <location>
        <position position="1"/>
    </location>
</feature>
<sequence length="204" mass="22708">GRVQSFEALYNYTALRDNELSFEEGDMLFVLDQSDDNWWLAMVDNQKGLIPSNYVSVDNIRVPLIDAARRGNLGMVEECLRVGVSVNCLDKAGNAALHVASQAGHLNVISRLLKETRLELDLQNKLGDTPLHCASYRGHSEIVKLLLNQGARTDIVNRDKHTPRQLARRGTVIGILEQETLKGVRLSSGLDDHEYAPDEAEDSD</sequence>
<keyword evidence="12" id="KW-1185">Reference proteome</keyword>
<dbReference type="Gene3D" id="2.30.30.40">
    <property type="entry name" value="SH3 Domains"/>
    <property type="match status" value="1"/>
</dbReference>
<feature type="repeat" description="ANK" evidence="8">
    <location>
        <begin position="92"/>
        <end position="125"/>
    </location>
</feature>
<dbReference type="PANTHER" id="PTHR24155">
    <property type="entry name" value="OSTEOCLAST-STIMULATING FACTOR 1"/>
    <property type="match status" value="1"/>
</dbReference>
<keyword evidence="4" id="KW-0677">Repeat</keyword>
<dbReference type="PRINTS" id="PR01415">
    <property type="entry name" value="ANKYRIN"/>
</dbReference>
<dbReference type="InterPro" id="IPR036028">
    <property type="entry name" value="SH3-like_dom_sf"/>
</dbReference>
<dbReference type="PRINTS" id="PR00499">
    <property type="entry name" value="P67PHOX"/>
</dbReference>
<evidence type="ECO:0000256" key="4">
    <source>
        <dbReference type="ARBA" id="ARBA00022737"/>
    </source>
</evidence>
<comment type="function">
    <text evidence="6">Induces bone resorption, acting probably through a signaling cascade which results in the secretion of factor(s) enhancing osteoclast formation and activity.</text>
</comment>
<evidence type="ECO:0000256" key="8">
    <source>
        <dbReference type="PROSITE-ProRule" id="PRU00023"/>
    </source>
</evidence>
<evidence type="ECO:0000313" key="12">
    <source>
        <dbReference type="Proteomes" id="UP001497623"/>
    </source>
</evidence>
<organism evidence="11 12">
    <name type="scientific">Meganyctiphanes norvegica</name>
    <name type="common">Northern krill</name>
    <name type="synonym">Thysanopoda norvegica</name>
    <dbReference type="NCBI Taxonomy" id="48144"/>
    <lineage>
        <taxon>Eukaryota</taxon>
        <taxon>Metazoa</taxon>
        <taxon>Ecdysozoa</taxon>
        <taxon>Arthropoda</taxon>
        <taxon>Crustacea</taxon>
        <taxon>Multicrustacea</taxon>
        <taxon>Malacostraca</taxon>
        <taxon>Eumalacostraca</taxon>
        <taxon>Eucarida</taxon>
        <taxon>Euphausiacea</taxon>
        <taxon>Euphausiidae</taxon>
        <taxon>Meganyctiphanes</taxon>
    </lineage>
</organism>
<dbReference type="PROSITE" id="PS50002">
    <property type="entry name" value="SH3"/>
    <property type="match status" value="1"/>
</dbReference>
<evidence type="ECO:0000313" key="11">
    <source>
        <dbReference type="EMBL" id="CAL4121800.1"/>
    </source>
</evidence>
<dbReference type="SMART" id="SM00248">
    <property type="entry name" value="ANK"/>
    <property type="match status" value="3"/>
</dbReference>
<evidence type="ECO:0000256" key="1">
    <source>
        <dbReference type="ARBA" id="ARBA00004496"/>
    </source>
</evidence>
<gene>
    <name evidence="11" type="ORF">MNOR_LOCUS22662</name>
</gene>
<keyword evidence="3" id="KW-0963">Cytoplasm</keyword>
<dbReference type="GO" id="GO:0007165">
    <property type="term" value="P:signal transduction"/>
    <property type="evidence" value="ECO:0007669"/>
    <property type="project" value="TreeGrafter"/>
</dbReference>
<keyword evidence="5 8" id="KW-0040">ANK repeat</keyword>
<name>A0AAV2RB10_MEGNR</name>
<feature type="repeat" description="ANK" evidence="8">
    <location>
        <begin position="126"/>
        <end position="158"/>
    </location>
</feature>
<dbReference type="PRINTS" id="PR00452">
    <property type="entry name" value="SH3DOMAIN"/>
</dbReference>
<evidence type="ECO:0000256" key="2">
    <source>
        <dbReference type="ARBA" id="ARBA00022443"/>
    </source>
</evidence>
<dbReference type="SMART" id="SM00326">
    <property type="entry name" value="SH3"/>
    <property type="match status" value="1"/>
</dbReference>
<dbReference type="Pfam" id="PF00018">
    <property type="entry name" value="SH3_1"/>
    <property type="match status" value="1"/>
</dbReference>
<evidence type="ECO:0000259" key="10">
    <source>
        <dbReference type="PROSITE" id="PS50002"/>
    </source>
</evidence>
<dbReference type="Proteomes" id="UP001497623">
    <property type="component" value="Unassembled WGS sequence"/>
</dbReference>
<comment type="subcellular location">
    <subcellularLocation>
        <location evidence="1">Cytoplasm</location>
    </subcellularLocation>
</comment>
<dbReference type="InterPro" id="IPR002110">
    <property type="entry name" value="Ankyrin_rpt"/>
</dbReference>
<dbReference type="SUPFAM" id="SSF50044">
    <property type="entry name" value="SH3-domain"/>
    <property type="match status" value="1"/>
</dbReference>
<protein>
    <recommendedName>
        <fullName evidence="7">Osteoclast-stimulating factor 1</fullName>
    </recommendedName>
</protein>
<dbReference type="InterPro" id="IPR001452">
    <property type="entry name" value="SH3_domain"/>
</dbReference>
<feature type="domain" description="SH3" evidence="10">
    <location>
        <begin position="1"/>
        <end position="60"/>
    </location>
</feature>
<proteinExistence type="predicted"/>
<dbReference type="GO" id="GO:0005737">
    <property type="term" value="C:cytoplasm"/>
    <property type="evidence" value="ECO:0007669"/>
    <property type="project" value="UniProtKB-SubCell"/>
</dbReference>
<dbReference type="PROSITE" id="PS50088">
    <property type="entry name" value="ANK_REPEAT"/>
    <property type="match status" value="2"/>
</dbReference>
<dbReference type="Gene3D" id="1.25.40.20">
    <property type="entry name" value="Ankyrin repeat-containing domain"/>
    <property type="match status" value="1"/>
</dbReference>
<comment type="caution">
    <text evidence="11">The sequence shown here is derived from an EMBL/GenBank/DDBJ whole genome shotgun (WGS) entry which is preliminary data.</text>
</comment>
<keyword evidence="2 9" id="KW-0728">SH3 domain</keyword>
<dbReference type="EMBL" id="CAXKWB010019287">
    <property type="protein sequence ID" value="CAL4121800.1"/>
    <property type="molecule type" value="Genomic_DNA"/>
</dbReference>
<dbReference type="Pfam" id="PF12796">
    <property type="entry name" value="Ank_2"/>
    <property type="match status" value="1"/>
</dbReference>
<accession>A0AAV2RB10</accession>
<dbReference type="SUPFAM" id="SSF48403">
    <property type="entry name" value="Ankyrin repeat"/>
    <property type="match status" value="1"/>
</dbReference>
<dbReference type="PANTHER" id="PTHR24155:SF10">
    <property type="entry name" value="OSTEOCLAST-STIMULATING FACTOR 1"/>
    <property type="match status" value="1"/>
</dbReference>
<dbReference type="InterPro" id="IPR036770">
    <property type="entry name" value="Ankyrin_rpt-contain_sf"/>
</dbReference>
<evidence type="ECO:0000256" key="7">
    <source>
        <dbReference type="ARBA" id="ARBA00040640"/>
    </source>
</evidence>
<evidence type="ECO:0000256" key="9">
    <source>
        <dbReference type="PROSITE-ProRule" id="PRU00192"/>
    </source>
</evidence>
<dbReference type="PROSITE" id="PS50297">
    <property type="entry name" value="ANK_REP_REGION"/>
    <property type="match status" value="2"/>
</dbReference>
<evidence type="ECO:0000256" key="3">
    <source>
        <dbReference type="ARBA" id="ARBA00022490"/>
    </source>
</evidence>